<dbReference type="PROSITE" id="PS50082">
    <property type="entry name" value="WD_REPEATS_2"/>
    <property type="match status" value="1"/>
</dbReference>
<feature type="compositionally biased region" description="Polar residues" evidence="4">
    <location>
        <begin position="593"/>
        <end position="602"/>
    </location>
</feature>
<dbReference type="EMBL" id="CAWUON010000113">
    <property type="protein sequence ID" value="CAK7273500.1"/>
    <property type="molecule type" value="Genomic_DNA"/>
</dbReference>
<feature type="compositionally biased region" description="Polar residues" evidence="4">
    <location>
        <begin position="444"/>
        <end position="458"/>
    </location>
</feature>
<name>A0ABP0DYW4_9PEZI</name>
<dbReference type="PROSITE" id="PS50294">
    <property type="entry name" value="WD_REPEATS_REGION"/>
    <property type="match status" value="1"/>
</dbReference>
<evidence type="ECO:0000313" key="6">
    <source>
        <dbReference type="EMBL" id="CAK7273500.1"/>
    </source>
</evidence>
<feature type="compositionally biased region" description="Acidic residues" evidence="4">
    <location>
        <begin position="1"/>
        <end position="11"/>
    </location>
</feature>
<evidence type="ECO:0000256" key="4">
    <source>
        <dbReference type="SAM" id="MobiDB-lite"/>
    </source>
</evidence>
<feature type="compositionally biased region" description="Polar residues" evidence="4">
    <location>
        <begin position="366"/>
        <end position="386"/>
    </location>
</feature>
<reference evidence="6 7" key="1">
    <citation type="submission" date="2024-01" db="EMBL/GenBank/DDBJ databases">
        <authorList>
            <person name="Allen C."/>
            <person name="Tagirdzhanova G."/>
        </authorList>
    </citation>
    <scope>NUCLEOTIDE SEQUENCE [LARGE SCALE GENOMIC DNA]</scope>
    <source>
        <strain evidence="6 7">CBS 119000</strain>
    </source>
</reference>
<gene>
    <name evidence="6" type="primary">SPT8</name>
    <name evidence="6" type="ORF">SEPCBS119000_005690</name>
</gene>
<keyword evidence="2" id="KW-0677">Repeat</keyword>
<dbReference type="InterPro" id="IPR015943">
    <property type="entry name" value="WD40/YVTN_repeat-like_dom_sf"/>
</dbReference>
<protein>
    <submittedName>
        <fullName evidence="6">Transcription factor spt8</fullName>
    </submittedName>
</protein>
<feature type="region of interest" description="Disordered" evidence="4">
    <location>
        <begin position="481"/>
        <end position="507"/>
    </location>
</feature>
<sequence length="781" mass="83315">MEDIDEDETEAGLEPKTEADEEADEAEEVYEGDYNEPDTYMGPRPGDAFSGDTSSFGGTDRIDIAPPYPYESSGPRQRRSVSFSAAANGTAVDSVDSMAAAATAASRMNSASPHAAGPTSRLQLRAYSEALHAKTYDILPTMAAPQATSINALAITPDLRYWMTGGSDGYIRKYDGPGTINGRQLLTVAQRHPFVDSVVKAGILMSYWENEEPPSAATRGVEEHILSPVYSLAIHSRALWLLAGTENGGINLQSVRHDEGKRITCLQRHTNAVSVLQLAPDEKSVLSGSWDKAILDWDLNTGQVRREFTGSSGQLSAIELRPASGAPIPAHSVDDLPARDAHVTLTSSGAKPLPNGVPVSVAHAGPSTTYGGDTAASGNSGVTNGKDQLPDHESLFGSPGGSLFGGSDAMGAIPFEDEGFGRDVDMVTNAADTTMDALATTANFHTDSPPANESQGENSHPFAPNEHVPGVAVAGLELQSKDADAPVSTRASSESLATLSGAPNDQTTALHMDAGRVEKNPTADDDLLFSQQQQQQRLDQELQQSAETQLLGGEEADNSSHDLKHEAKMDIASEPQGVADEEKREGPAALVYSSESGPPQFDPTQVSENTFLSSSIDGLLRIWDRRQNLPVARIGLRPGVPPWCMGACWSPDGNRIYAGRRNGTIEEFDIHKAKAGWQPERALRFPLGSGPISAVRAMANGRHLVCASHDILRLYDVQQTSAAPHSNVPFLIIPGPPRPGVISHLYIDQTSRYLISTAGTRGWEGNSTETLIGYEIKSVLK</sequence>
<dbReference type="InterPro" id="IPR057544">
    <property type="entry name" value="Beta-prop_SPT8"/>
</dbReference>
<feature type="compositionally biased region" description="Acidic residues" evidence="4">
    <location>
        <begin position="19"/>
        <end position="36"/>
    </location>
</feature>
<feature type="compositionally biased region" description="Polar residues" evidence="4">
    <location>
        <begin position="489"/>
        <end position="507"/>
    </location>
</feature>
<evidence type="ECO:0000256" key="1">
    <source>
        <dbReference type="ARBA" id="ARBA00022574"/>
    </source>
</evidence>
<feature type="region of interest" description="Disordered" evidence="4">
    <location>
        <begin position="1"/>
        <end position="82"/>
    </location>
</feature>
<dbReference type="InterPro" id="IPR036322">
    <property type="entry name" value="WD40_repeat_dom_sf"/>
</dbReference>
<dbReference type="Pfam" id="PF23798">
    <property type="entry name" value="Beta-prop_SPT8"/>
    <property type="match status" value="2"/>
</dbReference>
<keyword evidence="7" id="KW-1185">Reference proteome</keyword>
<feature type="domain" description="Transcription factor spt8 beta-propeller" evidence="5">
    <location>
        <begin position="606"/>
        <end position="776"/>
    </location>
</feature>
<evidence type="ECO:0000259" key="5">
    <source>
        <dbReference type="Pfam" id="PF23798"/>
    </source>
</evidence>
<feature type="region of interest" description="Disordered" evidence="4">
    <location>
        <begin position="572"/>
        <end position="602"/>
    </location>
</feature>
<feature type="repeat" description="WD" evidence="3">
    <location>
        <begin position="266"/>
        <end position="307"/>
    </location>
</feature>
<evidence type="ECO:0000313" key="7">
    <source>
        <dbReference type="Proteomes" id="UP001642502"/>
    </source>
</evidence>
<comment type="caution">
    <text evidence="6">The sequence shown here is derived from an EMBL/GenBank/DDBJ whole genome shotgun (WGS) entry which is preliminary data.</text>
</comment>
<dbReference type="Proteomes" id="UP001642502">
    <property type="component" value="Unassembled WGS sequence"/>
</dbReference>
<accession>A0ABP0DYW4</accession>
<feature type="domain" description="Transcription factor spt8 beta-propeller" evidence="5">
    <location>
        <begin position="136"/>
        <end position="324"/>
    </location>
</feature>
<dbReference type="SUPFAM" id="SSF50978">
    <property type="entry name" value="WD40 repeat-like"/>
    <property type="match status" value="1"/>
</dbReference>
<evidence type="ECO:0000256" key="2">
    <source>
        <dbReference type="ARBA" id="ARBA00022737"/>
    </source>
</evidence>
<feature type="region of interest" description="Disordered" evidence="4">
    <location>
        <begin position="443"/>
        <end position="467"/>
    </location>
</feature>
<dbReference type="Gene3D" id="2.130.10.10">
    <property type="entry name" value="YVTN repeat-like/Quinoprotein amine dehydrogenase"/>
    <property type="match status" value="2"/>
</dbReference>
<feature type="region of interest" description="Disordered" evidence="4">
    <location>
        <begin position="364"/>
        <end position="386"/>
    </location>
</feature>
<dbReference type="SMART" id="SM00320">
    <property type="entry name" value="WD40"/>
    <property type="match status" value="6"/>
</dbReference>
<dbReference type="PANTHER" id="PTHR19848:SF8">
    <property type="entry name" value="F-BOX AND WD REPEAT DOMAIN CONTAINING 7"/>
    <property type="match status" value="1"/>
</dbReference>
<evidence type="ECO:0000256" key="3">
    <source>
        <dbReference type="PROSITE-ProRule" id="PRU00221"/>
    </source>
</evidence>
<organism evidence="6 7">
    <name type="scientific">Sporothrix epigloea</name>
    <dbReference type="NCBI Taxonomy" id="1892477"/>
    <lineage>
        <taxon>Eukaryota</taxon>
        <taxon>Fungi</taxon>
        <taxon>Dikarya</taxon>
        <taxon>Ascomycota</taxon>
        <taxon>Pezizomycotina</taxon>
        <taxon>Sordariomycetes</taxon>
        <taxon>Sordariomycetidae</taxon>
        <taxon>Ophiostomatales</taxon>
        <taxon>Ophiostomataceae</taxon>
        <taxon>Sporothrix</taxon>
    </lineage>
</organism>
<keyword evidence="1 3" id="KW-0853">WD repeat</keyword>
<dbReference type="PANTHER" id="PTHR19848">
    <property type="entry name" value="WD40 REPEAT PROTEIN"/>
    <property type="match status" value="1"/>
</dbReference>
<dbReference type="InterPro" id="IPR001680">
    <property type="entry name" value="WD40_rpt"/>
</dbReference>
<proteinExistence type="predicted"/>